<dbReference type="AlphaFoldDB" id="A0A1Q9YHE8"/>
<protein>
    <submittedName>
        <fullName evidence="4">Cell wall anchor protein</fullName>
    </submittedName>
</protein>
<reference evidence="4 5" key="1">
    <citation type="submission" date="2016-11" db="EMBL/GenBank/DDBJ databases">
        <title>Description of two novel members of the family Erysipelotrichaceae: Ileibacterium lipovorans gen. nov., sp. nov. and Dubosiella newyorkensis, gen. nov., sp. nov.</title>
        <authorList>
            <person name="Cox L.M."/>
            <person name="Sohn J."/>
            <person name="Tyrrell K.L."/>
            <person name="Citron D.M."/>
            <person name="Lawson P.A."/>
            <person name="Patel N.B."/>
            <person name="Iizumi T."/>
            <person name="Perez-Perez G.I."/>
            <person name="Goldstein E.J."/>
            <person name="Blaser M.J."/>
        </authorList>
    </citation>
    <scope>NUCLEOTIDE SEQUENCE [LARGE SCALE GENOMIC DNA]</scope>
    <source>
        <strain evidence="4 5">NYU-BL-K8</strain>
    </source>
</reference>
<evidence type="ECO:0000256" key="2">
    <source>
        <dbReference type="SAM" id="SignalP"/>
    </source>
</evidence>
<keyword evidence="2" id="KW-0732">Signal</keyword>
<dbReference type="Pfam" id="PF17802">
    <property type="entry name" value="SpaA"/>
    <property type="match status" value="1"/>
</dbReference>
<keyword evidence="1" id="KW-0812">Transmembrane</keyword>
<comment type="caution">
    <text evidence="4">The sequence shown here is derived from an EMBL/GenBank/DDBJ whole genome shotgun (WGS) entry which is preliminary data.</text>
</comment>
<dbReference type="EMBL" id="MPJZ01000098">
    <property type="protein sequence ID" value="OLU43585.1"/>
    <property type="molecule type" value="Genomic_DNA"/>
</dbReference>
<name>A0A1Q9YHE8_9FIRM</name>
<gene>
    <name evidence="4" type="ORF">BO223_11480</name>
</gene>
<evidence type="ECO:0000259" key="3">
    <source>
        <dbReference type="Pfam" id="PF17802"/>
    </source>
</evidence>
<dbReference type="Gene3D" id="2.60.40.10">
    <property type="entry name" value="Immunoglobulins"/>
    <property type="match status" value="1"/>
</dbReference>
<dbReference type="InterPro" id="IPR041033">
    <property type="entry name" value="SpaA_PFL_dom_1"/>
</dbReference>
<dbReference type="Gene3D" id="2.60.40.740">
    <property type="match status" value="1"/>
</dbReference>
<evidence type="ECO:0000256" key="1">
    <source>
        <dbReference type="SAM" id="Phobius"/>
    </source>
</evidence>
<dbReference type="NCBIfam" id="TIGR04226">
    <property type="entry name" value="RrgB_K2N_iso_D2"/>
    <property type="match status" value="1"/>
</dbReference>
<keyword evidence="1" id="KW-0472">Membrane</keyword>
<organism evidence="4 5">
    <name type="scientific">Faecalibaculum rodentium</name>
    <dbReference type="NCBI Taxonomy" id="1702221"/>
    <lineage>
        <taxon>Bacteria</taxon>
        <taxon>Bacillati</taxon>
        <taxon>Bacillota</taxon>
        <taxon>Erysipelotrichia</taxon>
        <taxon>Erysipelotrichales</taxon>
        <taxon>Erysipelotrichaceae</taxon>
        <taxon>Faecalibaculum</taxon>
    </lineage>
</organism>
<dbReference type="InterPro" id="IPR026466">
    <property type="entry name" value="Fim_isopep_form_D2_dom"/>
</dbReference>
<evidence type="ECO:0000313" key="5">
    <source>
        <dbReference type="Proteomes" id="UP000186758"/>
    </source>
</evidence>
<keyword evidence="1" id="KW-1133">Transmembrane helix</keyword>
<feature type="chain" id="PRO_5010261600" evidence="2">
    <location>
        <begin position="39"/>
        <end position="628"/>
    </location>
</feature>
<dbReference type="Proteomes" id="UP000186758">
    <property type="component" value="Unassembled WGS sequence"/>
</dbReference>
<sequence>MMRKSFYKTAAISSMALTAMLCGGPTAFSFGSPIVAHAEEYALNPTSNTPNGIASLGTGTASITITANTGQTLLGKKFQVYQLFTAENSKDGESINYDVNPVYRSALQSVVGTALKLSTDSVNDYQIIDYIQSLNTNPVEGANANQTIEGSYSDFRYFVEDLRDEIKKQGITGSSVTVTQTQANGSIQIGGLDYGYYVVDEENVGNNGGHSAASMCIVSTANPTASIKIKSDYPLVEKQINEDDNGIGWNDVADFEIGQTVPYRYQTSAPNMNGYHSYYLAFWDNMDPALTFDPASVQITIKGSENPNQANSAQKTYTLKSGEFNVNESVSGATFRVEIADLKAIIDREFPGGLNNNNENVYGQKIELTYNARLNDSAADQTGRPGFENQVRLEFSNNPDSNGTGETGFTPWDTVVCFTYKVNGLKLNNYDKTLEGAKFRLYSDADCQNEVYLKQGTNGYIVINRDAVGGTDHTGGAVPAEAVEMVSDANGVFNIYGLDQGTYWLKETAAPDGYRPLLDPIELTLKPTFTTDRNSYVEGQGATDQILVNLEATATVKTFYGGLEKTENLVLEANAEEGAANITVINEVGSKLPITGSNWTLIMLGAGVAMGTVGLAVSKGKKKQNSEE</sequence>
<dbReference type="InterPro" id="IPR013783">
    <property type="entry name" value="Ig-like_fold"/>
</dbReference>
<feature type="transmembrane region" description="Helical" evidence="1">
    <location>
        <begin position="599"/>
        <end position="617"/>
    </location>
</feature>
<feature type="domain" description="SpaA-like prealbumin fold" evidence="3">
    <location>
        <begin position="424"/>
        <end position="525"/>
    </location>
</feature>
<feature type="signal peptide" evidence="2">
    <location>
        <begin position="1"/>
        <end position="38"/>
    </location>
</feature>
<accession>A0A1Q9YHE8</accession>
<evidence type="ECO:0000313" key="4">
    <source>
        <dbReference type="EMBL" id="OLU43585.1"/>
    </source>
</evidence>
<proteinExistence type="predicted"/>